<dbReference type="EMBL" id="LT598459">
    <property type="protein sequence ID" value="SCU83694.1"/>
    <property type="molecule type" value="Genomic_DNA"/>
</dbReference>
<evidence type="ECO:0000313" key="3">
    <source>
        <dbReference type="Proteomes" id="UP000190274"/>
    </source>
</evidence>
<dbReference type="GO" id="GO:0047536">
    <property type="term" value="F:2-aminoadipate transaminase activity"/>
    <property type="evidence" value="ECO:0007669"/>
    <property type="project" value="TreeGrafter"/>
</dbReference>
<dbReference type="STRING" id="1266660.A0A1G4J2M3"/>
<sequence length="448" mass="50167">MSCIDLLRGYASHDLLPREEIISATSQLLAPVDRDFDDNEEDKHPLVYGTDQGSLWVRKCICNFQNETFNLDHRSRMVTKPEFLNLTTGASYGFMNILLQTTLPHTNYTRQAFIVTPTYFLINDAFLDAGFTGKLTAIEELDDGLDIAFLENRLQFFDSTASDYDDSDSLHLINAKNGRKKIYRYVLYLVPTFSNPGGVVYSKDCRMKLLALARTYDMLIISDDVYDLLSFDGSDTTPPELRFPHLDRETLPNGNTYGNTVSNCTFSKIVAPGLRTGYQETANENLAGQLSRGGANISGGTPSQLNSMIVGTMISNGSIKQIIQRMVCTLRTRSQILKKSVSLYLPRGSICREIRGGYFTWCTLPEPYDASEICKEAKDRGLLLGDGSLFEVFGDEKGWGKSSVRLCISFANAEEIEKAIKIWGTSCQWYIEHWAEIQSKGDHLGIAP</sequence>
<protein>
    <submittedName>
        <fullName evidence="2">LADA_0C12992g1_1</fullName>
    </submittedName>
</protein>
<evidence type="ECO:0000259" key="1">
    <source>
        <dbReference type="Pfam" id="PF00155"/>
    </source>
</evidence>
<dbReference type="InterPro" id="IPR015421">
    <property type="entry name" value="PyrdxlP-dep_Trfase_major"/>
</dbReference>
<name>A0A1G4J2M3_9SACH</name>
<organism evidence="2 3">
    <name type="scientific">Lachancea dasiensis</name>
    <dbReference type="NCBI Taxonomy" id="1072105"/>
    <lineage>
        <taxon>Eukaryota</taxon>
        <taxon>Fungi</taxon>
        <taxon>Dikarya</taxon>
        <taxon>Ascomycota</taxon>
        <taxon>Saccharomycotina</taxon>
        <taxon>Saccharomycetes</taxon>
        <taxon>Saccharomycetales</taxon>
        <taxon>Saccharomycetaceae</taxon>
        <taxon>Lachancea</taxon>
    </lineage>
</organism>
<gene>
    <name evidence="2" type="ORF">LADA_0C12992G</name>
</gene>
<dbReference type="InterPro" id="IPR004839">
    <property type="entry name" value="Aminotransferase_I/II_large"/>
</dbReference>
<dbReference type="Gene3D" id="3.40.640.10">
    <property type="entry name" value="Type I PLP-dependent aspartate aminotransferase-like (Major domain)"/>
    <property type="match status" value="1"/>
</dbReference>
<dbReference type="PANTHER" id="PTHR42858:SF1">
    <property type="entry name" value="LD15494P"/>
    <property type="match status" value="1"/>
</dbReference>
<accession>A0A1G4J2M3</accession>
<proteinExistence type="predicted"/>
<dbReference type="Pfam" id="PF00155">
    <property type="entry name" value="Aminotran_1_2"/>
    <property type="match status" value="1"/>
</dbReference>
<dbReference type="Gene3D" id="3.90.1150.10">
    <property type="entry name" value="Aspartate Aminotransferase, domain 1"/>
    <property type="match status" value="1"/>
</dbReference>
<dbReference type="AlphaFoldDB" id="A0A1G4J2M3"/>
<keyword evidence="3" id="KW-1185">Reference proteome</keyword>
<feature type="domain" description="Aminotransferase class I/classII large" evidence="1">
    <location>
        <begin position="110"/>
        <end position="421"/>
    </location>
</feature>
<reference evidence="3" key="1">
    <citation type="submission" date="2016-03" db="EMBL/GenBank/DDBJ databases">
        <authorList>
            <person name="Devillers H."/>
        </authorList>
    </citation>
    <scope>NUCLEOTIDE SEQUENCE [LARGE SCALE GENOMIC DNA]</scope>
</reference>
<dbReference type="Proteomes" id="UP000190274">
    <property type="component" value="Chromosome C"/>
</dbReference>
<evidence type="ECO:0000313" key="2">
    <source>
        <dbReference type="EMBL" id="SCU83694.1"/>
    </source>
</evidence>
<dbReference type="InterPro" id="IPR015424">
    <property type="entry name" value="PyrdxlP-dep_Trfase"/>
</dbReference>
<dbReference type="InterPro" id="IPR015422">
    <property type="entry name" value="PyrdxlP-dep_Trfase_small"/>
</dbReference>
<dbReference type="SUPFAM" id="SSF53383">
    <property type="entry name" value="PLP-dependent transferases"/>
    <property type="match status" value="1"/>
</dbReference>
<dbReference type="OrthoDB" id="7042322at2759"/>
<dbReference type="CDD" id="cd00609">
    <property type="entry name" value="AAT_like"/>
    <property type="match status" value="1"/>
</dbReference>
<dbReference type="GO" id="GO:0030170">
    <property type="term" value="F:pyridoxal phosphate binding"/>
    <property type="evidence" value="ECO:0007669"/>
    <property type="project" value="InterPro"/>
</dbReference>
<dbReference type="PANTHER" id="PTHR42858">
    <property type="entry name" value="AMINOTRANSFERASE"/>
    <property type="match status" value="1"/>
</dbReference>